<dbReference type="InterPro" id="IPR039495">
    <property type="entry name" value="TAF1A"/>
</dbReference>
<dbReference type="InterPro" id="IPR052669">
    <property type="entry name" value="SL1/TIF-IB_Component"/>
</dbReference>
<evidence type="ECO:0008006" key="4">
    <source>
        <dbReference type="Google" id="ProtNLM"/>
    </source>
</evidence>
<evidence type="ECO:0000313" key="3">
    <source>
        <dbReference type="Proteomes" id="UP000618051"/>
    </source>
</evidence>
<dbReference type="AlphaFoldDB" id="A0A835TV29"/>
<name>A0A835TV29_9PASS</name>
<keyword evidence="3" id="KW-1185">Reference proteome</keyword>
<dbReference type="GO" id="GO:0000120">
    <property type="term" value="C:RNA polymerase I transcription regulator complex"/>
    <property type="evidence" value="ECO:0007669"/>
    <property type="project" value="InterPro"/>
</dbReference>
<sequence>MGMSCFPVDLHMCLSSKPELKMTLCISSNEHKLNFKKSKEGCLSYIQDALLQKQWKRAAEFLTCYVESLEKDYSREHIGPSEMIWRIGTEILWHHSQSSMKEFNCFMEQMKTLGVKRYLKVCLEHVFHLLCNGQIDEAYQNLSLAESWRFGEQTAIQDKEMKLIQAYRGLLDYCSWSKQKNILLENGEDGFSDLAVEQEMHGYFRKAAVNLKEIIKIPGVWDVFVKCYVDLLEFYGDHNEARQVLNEYAYNSKFPANPNAHVYLYQFLKRQGESKKSLISALKILHDIVPSHELMIDFNTMLQKSKKRKKRRLGLEVIFTGLDYAGWKENAKAWSCLARQVKQIVISEKHLDWIKQEWNSRKDWWPAFHFSHYLAKRNWQENKSLSYEKALVAGILLGKDCKYFKYVSHQGCKAQLKRFRMLKKFVNRHSLVYLRISGVPGLRRAPRIFPGDSWLLCWAQPQAVNPAFPVSCPHGRKCTGKDSKPHKLLLPKHCQGHCHVLMATQTSRGTCQ</sequence>
<dbReference type="Pfam" id="PF14929">
    <property type="entry name" value="TAF1_subA"/>
    <property type="match status" value="1"/>
</dbReference>
<comment type="caution">
    <text evidence="1">The sequence shown here is derived from an EMBL/GenBank/DDBJ whole genome shotgun (WGS) entry which is preliminary data.</text>
</comment>
<gene>
    <name evidence="2" type="ORF">IHE44_0008975</name>
    <name evidence="1" type="ORF">IHE44_012945</name>
</gene>
<reference evidence="2" key="3">
    <citation type="submission" date="2022-01" db="EMBL/GenBank/DDBJ databases">
        <authorList>
            <person name="Rubenstein D.R."/>
        </authorList>
    </citation>
    <scope>NUCLEOTIDE SEQUENCE</scope>
    <source>
        <strain evidence="2">SS15</strain>
        <tissue evidence="2">Liver</tissue>
    </source>
</reference>
<reference evidence="2 3" key="2">
    <citation type="journal article" date="2021" name="J. Hered.">
        <title>Feather Gene Expression Elucidates the Developmental Basis of Plumage Iridescence in African Starlings.</title>
        <authorList>
            <person name="Rubenstein D.R."/>
            <person name="Corvelo A."/>
            <person name="MacManes M.D."/>
            <person name="Maia R."/>
            <person name="Narzisi G."/>
            <person name="Rousaki A."/>
            <person name="Vandenabeele P."/>
            <person name="Shawkey M.D."/>
            <person name="Solomon J."/>
        </authorList>
    </citation>
    <scope>NUCLEOTIDE SEQUENCE [LARGE SCALE GENOMIC DNA]</scope>
    <source>
        <strain evidence="2">SS15</strain>
    </source>
</reference>
<dbReference type="EMBL" id="JADDUC020000003">
    <property type="protein sequence ID" value="KAI1240550.1"/>
    <property type="molecule type" value="Genomic_DNA"/>
</dbReference>
<dbReference type="OrthoDB" id="6272197at2759"/>
<dbReference type="EMBL" id="JADDUC010000067">
    <property type="protein sequence ID" value="KAG0120197.1"/>
    <property type="molecule type" value="Genomic_DNA"/>
</dbReference>
<proteinExistence type="predicted"/>
<dbReference type="GO" id="GO:0006360">
    <property type="term" value="P:transcription by RNA polymerase I"/>
    <property type="evidence" value="ECO:0007669"/>
    <property type="project" value="InterPro"/>
</dbReference>
<evidence type="ECO:0000313" key="2">
    <source>
        <dbReference type="EMBL" id="KAI1240550.1"/>
    </source>
</evidence>
<accession>A0A835TV29</accession>
<reference evidence="1" key="1">
    <citation type="submission" date="2020-10" db="EMBL/GenBank/DDBJ databases">
        <title>Feather gene expression reveals the developmental basis of iridescence in African starlings.</title>
        <authorList>
            <person name="Rubenstein D.R."/>
        </authorList>
    </citation>
    <scope>NUCLEOTIDE SEQUENCE</scope>
    <source>
        <strain evidence="1">SS15</strain>
        <tissue evidence="1">Liver</tissue>
    </source>
</reference>
<feature type="non-terminal residue" evidence="1">
    <location>
        <position position="512"/>
    </location>
</feature>
<organism evidence="1">
    <name type="scientific">Lamprotornis superbus</name>
    <dbReference type="NCBI Taxonomy" id="245042"/>
    <lineage>
        <taxon>Eukaryota</taxon>
        <taxon>Metazoa</taxon>
        <taxon>Chordata</taxon>
        <taxon>Craniata</taxon>
        <taxon>Vertebrata</taxon>
        <taxon>Euteleostomi</taxon>
        <taxon>Archelosauria</taxon>
        <taxon>Archosauria</taxon>
        <taxon>Dinosauria</taxon>
        <taxon>Saurischia</taxon>
        <taxon>Theropoda</taxon>
        <taxon>Coelurosauria</taxon>
        <taxon>Aves</taxon>
        <taxon>Neognathae</taxon>
        <taxon>Neoaves</taxon>
        <taxon>Telluraves</taxon>
        <taxon>Australaves</taxon>
        <taxon>Passeriformes</taxon>
        <taxon>Sturnidae</taxon>
        <taxon>Lamprotornis</taxon>
    </lineage>
</organism>
<dbReference type="PANTHER" id="PTHR32122">
    <property type="entry name" value="TATA BOX-BINDING PROTEIN ASSOCIATED FACTOR RNA POLYMERASE I SUBUNIT A"/>
    <property type="match status" value="1"/>
</dbReference>
<dbReference type="Proteomes" id="UP000618051">
    <property type="component" value="Unassembled WGS sequence"/>
</dbReference>
<evidence type="ECO:0000313" key="1">
    <source>
        <dbReference type="EMBL" id="KAG0120197.1"/>
    </source>
</evidence>
<dbReference type="PANTHER" id="PTHR32122:SF1">
    <property type="entry name" value="TATA BOX-BINDING PROTEIN-ASSOCIATED FACTOR RNA POLYMERASE I SUBUNIT A"/>
    <property type="match status" value="1"/>
</dbReference>
<protein>
    <recommendedName>
        <fullName evidence="4">TATA box-binding protein-associated factor RNA polymerase I subunit A</fullName>
    </recommendedName>
</protein>